<organism evidence="1 2">
    <name type="scientific">Alicyclobacillus cycloheptanicus</name>
    <dbReference type="NCBI Taxonomy" id="1457"/>
    <lineage>
        <taxon>Bacteria</taxon>
        <taxon>Bacillati</taxon>
        <taxon>Bacillota</taxon>
        <taxon>Bacilli</taxon>
        <taxon>Bacillales</taxon>
        <taxon>Alicyclobacillaceae</taxon>
        <taxon>Alicyclobacillus</taxon>
    </lineage>
</organism>
<dbReference type="Proteomes" id="UP001232973">
    <property type="component" value="Unassembled WGS sequence"/>
</dbReference>
<protein>
    <submittedName>
        <fullName evidence="1">Uncharacterized protein</fullName>
    </submittedName>
</protein>
<reference evidence="1 2" key="1">
    <citation type="submission" date="2023-07" db="EMBL/GenBank/DDBJ databases">
        <title>Genomic Encyclopedia of Type Strains, Phase IV (KMG-IV): sequencing the most valuable type-strain genomes for metagenomic binning, comparative biology and taxonomic classification.</title>
        <authorList>
            <person name="Goeker M."/>
        </authorList>
    </citation>
    <scope>NUCLEOTIDE SEQUENCE [LARGE SCALE GENOMIC DNA]</scope>
    <source>
        <strain evidence="1 2">DSM 4006</strain>
    </source>
</reference>
<name>A0ABT9XMC2_9BACL</name>
<dbReference type="EMBL" id="JAUSTP010000044">
    <property type="protein sequence ID" value="MDQ0191443.1"/>
    <property type="molecule type" value="Genomic_DNA"/>
</dbReference>
<accession>A0ABT9XMC2</accession>
<gene>
    <name evidence="1" type="ORF">J2S03_003314</name>
</gene>
<evidence type="ECO:0000313" key="1">
    <source>
        <dbReference type="EMBL" id="MDQ0191443.1"/>
    </source>
</evidence>
<keyword evidence="2" id="KW-1185">Reference proteome</keyword>
<comment type="caution">
    <text evidence="1">The sequence shown here is derived from an EMBL/GenBank/DDBJ whole genome shotgun (WGS) entry which is preliminary data.</text>
</comment>
<sequence>MMQVETPCEAHLVVRNQERLAQYHETVLGFIPALILSDIFVGRPPRGSRKPE</sequence>
<proteinExistence type="predicted"/>
<evidence type="ECO:0000313" key="2">
    <source>
        <dbReference type="Proteomes" id="UP001232973"/>
    </source>
</evidence>